<proteinExistence type="predicted"/>
<dbReference type="EMBL" id="NJHN03000031">
    <property type="protein sequence ID" value="KAH9423574.1"/>
    <property type="molecule type" value="Genomic_DNA"/>
</dbReference>
<organism evidence="1 2">
    <name type="scientific">Dermatophagoides pteronyssinus</name>
    <name type="common">European house dust mite</name>
    <dbReference type="NCBI Taxonomy" id="6956"/>
    <lineage>
        <taxon>Eukaryota</taxon>
        <taxon>Metazoa</taxon>
        <taxon>Ecdysozoa</taxon>
        <taxon>Arthropoda</taxon>
        <taxon>Chelicerata</taxon>
        <taxon>Arachnida</taxon>
        <taxon>Acari</taxon>
        <taxon>Acariformes</taxon>
        <taxon>Sarcoptiformes</taxon>
        <taxon>Astigmata</taxon>
        <taxon>Psoroptidia</taxon>
        <taxon>Analgoidea</taxon>
        <taxon>Pyroglyphidae</taxon>
        <taxon>Dermatophagoidinae</taxon>
        <taxon>Dermatophagoides</taxon>
    </lineage>
</organism>
<protein>
    <submittedName>
        <fullName evidence="1">Uncharacterized protein</fullName>
    </submittedName>
</protein>
<keyword evidence="2" id="KW-1185">Reference proteome</keyword>
<gene>
    <name evidence="1" type="ORF">DERP_005154</name>
</gene>
<reference evidence="1 2" key="2">
    <citation type="journal article" date="2022" name="Mol. Biol. Evol.">
        <title>Comparative Genomics Reveals Insights into the Divergent Evolution of Astigmatic Mites and Household Pest Adaptations.</title>
        <authorList>
            <person name="Xiong Q."/>
            <person name="Wan A.T."/>
            <person name="Liu X."/>
            <person name="Fung C.S."/>
            <person name="Xiao X."/>
            <person name="Malainual N."/>
            <person name="Hou J."/>
            <person name="Wang L."/>
            <person name="Wang M."/>
            <person name="Yang K.Y."/>
            <person name="Cui Y."/>
            <person name="Leung E.L."/>
            <person name="Nong W."/>
            <person name="Shin S.K."/>
            <person name="Au S.W."/>
            <person name="Jeong K.Y."/>
            <person name="Chew F.T."/>
            <person name="Hui J.H."/>
            <person name="Leung T.F."/>
            <person name="Tungtrongchitr A."/>
            <person name="Zhong N."/>
            <person name="Liu Z."/>
            <person name="Tsui S.K."/>
        </authorList>
    </citation>
    <scope>NUCLEOTIDE SEQUENCE [LARGE SCALE GENOMIC DNA]</scope>
    <source>
        <strain evidence="1">Derp</strain>
    </source>
</reference>
<evidence type="ECO:0000313" key="2">
    <source>
        <dbReference type="Proteomes" id="UP000887458"/>
    </source>
</evidence>
<accession>A0ABQ8JLT1</accession>
<comment type="caution">
    <text evidence="1">The sequence shown here is derived from an EMBL/GenBank/DDBJ whole genome shotgun (WGS) entry which is preliminary data.</text>
</comment>
<dbReference type="Proteomes" id="UP000887458">
    <property type="component" value="Unassembled WGS sequence"/>
</dbReference>
<reference evidence="1 2" key="1">
    <citation type="journal article" date="2018" name="J. Allergy Clin. Immunol.">
        <title>High-quality assembly of Dermatophagoides pteronyssinus genome and transcriptome reveals a wide range of novel allergens.</title>
        <authorList>
            <person name="Liu X.Y."/>
            <person name="Yang K.Y."/>
            <person name="Wang M.Q."/>
            <person name="Kwok J.S."/>
            <person name="Zeng X."/>
            <person name="Yang Z."/>
            <person name="Xiao X.J."/>
            <person name="Lau C.P."/>
            <person name="Li Y."/>
            <person name="Huang Z.M."/>
            <person name="Ba J.G."/>
            <person name="Yim A.K."/>
            <person name="Ouyang C.Y."/>
            <person name="Ngai S.M."/>
            <person name="Chan T.F."/>
            <person name="Leung E.L."/>
            <person name="Liu L."/>
            <person name="Liu Z.G."/>
            <person name="Tsui S.K."/>
        </authorList>
    </citation>
    <scope>NUCLEOTIDE SEQUENCE [LARGE SCALE GENOMIC DNA]</scope>
    <source>
        <strain evidence="1">Derp</strain>
    </source>
</reference>
<sequence length="65" mass="7558">MTIWLKVTIGNQARHNNNQRSDFVLVEAIGLLVKQIDNHHHRSIEKNCHFFPFGSGLVVYEVKKE</sequence>
<name>A0ABQ8JLT1_DERPT</name>
<evidence type="ECO:0000313" key="1">
    <source>
        <dbReference type="EMBL" id="KAH9423574.1"/>
    </source>
</evidence>